<evidence type="ECO:0008006" key="4">
    <source>
        <dbReference type="Google" id="ProtNLM"/>
    </source>
</evidence>
<protein>
    <recommendedName>
        <fullName evidence="4">Chain length determinant protein</fullName>
    </recommendedName>
</protein>
<keyword evidence="3" id="KW-1185">Reference proteome</keyword>
<keyword evidence="1" id="KW-1133">Transmembrane helix</keyword>
<feature type="transmembrane region" description="Helical" evidence="1">
    <location>
        <begin position="294"/>
        <end position="314"/>
    </location>
</feature>
<dbReference type="RefSeq" id="WP_091391933.1">
    <property type="nucleotide sequence ID" value="NZ_BKAI01000002.1"/>
</dbReference>
<accession>A0A1G8SYZ3</accession>
<organism evidence="2 3">
    <name type="scientific">Flavobacterium noncentrifugens</name>
    <dbReference type="NCBI Taxonomy" id="1128970"/>
    <lineage>
        <taxon>Bacteria</taxon>
        <taxon>Pseudomonadati</taxon>
        <taxon>Bacteroidota</taxon>
        <taxon>Flavobacteriia</taxon>
        <taxon>Flavobacteriales</taxon>
        <taxon>Flavobacteriaceae</taxon>
        <taxon>Flavobacterium</taxon>
    </lineage>
</organism>
<keyword evidence="1" id="KW-0812">Transmembrane</keyword>
<proteinExistence type="predicted"/>
<dbReference type="OrthoDB" id="1452530at2"/>
<evidence type="ECO:0000256" key="1">
    <source>
        <dbReference type="SAM" id="Phobius"/>
    </source>
</evidence>
<keyword evidence="1" id="KW-0472">Membrane</keyword>
<dbReference type="EMBL" id="FNEZ01000001">
    <property type="protein sequence ID" value="SDJ34471.1"/>
    <property type="molecule type" value="Genomic_DNA"/>
</dbReference>
<dbReference type="Proteomes" id="UP000199580">
    <property type="component" value="Unassembled WGS sequence"/>
</dbReference>
<dbReference type="STRING" id="1128970.SAMN04487935_0757"/>
<sequence length="326" mass="37643">MNTNPTRNPDDQEINLGLISDKIGGFFQNINYLIFRAIQFVIKHIVVLGILVVIGVAVGMLLDKTSKTYDHQIIVKSNFLSTDYLYAKIDLIESKIKERDTLFLKAIGVEDPAKLTFIEVKPIVDIYQFVNSEQNFQILKLMSDDSEVKKIIEDKTTSKNYPFHLISFTTKDYTTRKKTVEPLMKYLNNSAYYSKILKEYVNNVKEKIKANDIIIAQIDAFLNGLSRSDASKDNKLVYYSENSQLNDVIETKDRLLKEQGNNRIDLVNIDQIEKESNSILNIENKTAVNGKLKFVLPFILVLIYLGIFFFIRFYKAQSLKYENKQN</sequence>
<evidence type="ECO:0000313" key="3">
    <source>
        <dbReference type="Proteomes" id="UP000199580"/>
    </source>
</evidence>
<name>A0A1G8SYZ3_9FLAO</name>
<feature type="transmembrane region" description="Helical" evidence="1">
    <location>
        <begin position="40"/>
        <end position="62"/>
    </location>
</feature>
<dbReference type="AlphaFoldDB" id="A0A1G8SYZ3"/>
<evidence type="ECO:0000313" key="2">
    <source>
        <dbReference type="EMBL" id="SDJ34471.1"/>
    </source>
</evidence>
<reference evidence="2 3" key="1">
    <citation type="submission" date="2016-10" db="EMBL/GenBank/DDBJ databases">
        <authorList>
            <person name="de Groot N.N."/>
        </authorList>
    </citation>
    <scope>NUCLEOTIDE SEQUENCE [LARGE SCALE GENOMIC DNA]</scope>
    <source>
        <strain evidence="2 3">CGMCC 1.10076</strain>
    </source>
</reference>
<gene>
    <name evidence="2" type="ORF">SAMN04487935_0757</name>
</gene>